<organism evidence="1 2">
    <name type="scientific">Lucifera butyrica</name>
    <dbReference type="NCBI Taxonomy" id="1351585"/>
    <lineage>
        <taxon>Bacteria</taxon>
        <taxon>Bacillati</taxon>
        <taxon>Bacillota</taxon>
        <taxon>Negativicutes</taxon>
        <taxon>Veillonellales</taxon>
        <taxon>Veillonellaceae</taxon>
        <taxon>Lucifera</taxon>
    </lineage>
</organism>
<keyword evidence="2" id="KW-1185">Reference proteome</keyword>
<evidence type="ECO:0000313" key="2">
    <source>
        <dbReference type="Proteomes" id="UP000277811"/>
    </source>
</evidence>
<proteinExistence type="predicted"/>
<protein>
    <submittedName>
        <fullName evidence="1">Uncharacterized protein</fullName>
    </submittedName>
</protein>
<dbReference type="EMBL" id="UPPP01000084">
    <property type="protein sequence ID" value="VBB08200.1"/>
    <property type="molecule type" value="Genomic_DNA"/>
</dbReference>
<name>A0A498RB73_9FIRM</name>
<sequence length="59" mass="6926">MNTYLIYLRYYEENFVVGAFASRELAEEYVARFPGKSYSIRETPLRTSIPQEEIEPISS</sequence>
<dbReference type="Proteomes" id="UP000277811">
    <property type="component" value="Unassembled WGS sequence"/>
</dbReference>
<reference evidence="1 2" key="1">
    <citation type="submission" date="2018-06" db="EMBL/GenBank/DDBJ databases">
        <authorList>
            <person name="Strepis N."/>
        </authorList>
    </citation>
    <scope>NUCLEOTIDE SEQUENCE [LARGE SCALE GENOMIC DNA]</scope>
    <source>
        <strain evidence="1">LUCI</strain>
    </source>
</reference>
<evidence type="ECO:0000313" key="1">
    <source>
        <dbReference type="EMBL" id="VBB08200.1"/>
    </source>
</evidence>
<dbReference type="RefSeq" id="WP_122629117.1">
    <property type="nucleotide sequence ID" value="NZ_UPPP01000084.1"/>
</dbReference>
<dbReference type="AlphaFoldDB" id="A0A498RB73"/>
<accession>A0A498RB73</accession>
<gene>
    <name evidence="1" type="ORF">LUCI_3469</name>
</gene>